<dbReference type="PANTHER" id="PTHR21310:SF55">
    <property type="entry name" value="AMINOGLYCOSIDE PHOSPHOTRANSFERASE DOMAIN-CONTAINING PROTEIN"/>
    <property type="match status" value="1"/>
</dbReference>
<dbReference type="PANTHER" id="PTHR21310">
    <property type="entry name" value="AMINOGLYCOSIDE PHOSPHOTRANSFERASE-RELATED-RELATED"/>
    <property type="match status" value="1"/>
</dbReference>
<feature type="non-terminal residue" evidence="2">
    <location>
        <position position="209"/>
    </location>
</feature>
<keyword evidence="3" id="KW-1185">Reference proteome</keyword>
<dbReference type="InterPro" id="IPR002575">
    <property type="entry name" value="Aminoglycoside_PTrfase"/>
</dbReference>
<evidence type="ECO:0000259" key="1">
    <source>
        <dbReference type="Pfam" id="PF01636"/>
    </source>
</evidence>
<dbReference type="EMBL" id="KZ302261">
    <property type="protein sequence ID" value="PFH45961.1"/>
    <property type="molecule type" value="Genomic_DNA"/>
</dbReference>
<dbReference type="InterPro" id="IPR051678">
    <property type="entry name" value="AGP_Transferase"/>
</dbReference>
<dbReference type="Pfam" id="PF01636">
    <property type="entry name" value="APH"/>
    <property type="match status" value="1"/>
</dbReference>
<reference evidence="2 3" key="1">
    <citation type="submission" date="2014-02" db="EMBL/GenBank/DDBJ databases">
        <title>Transposable element dynamics among asymbiotic and ectomycorrhizal Amanita fungi.</title>
        <authorList>
            <consortium name="DOE Joint Genome Institute"/>
            <person name="Hess J."/>
            <person name="Skrede I."/>
            <person name="Wolfe B."/>
            <person name="LaButti K."/>
            <person name="Ohm R.A."/>
            <person name="Grigoriev I.V."/>
            <person name="Pringle A."/>
        </authorList>
    </citation>
    <scope>NUCLEOTIDE SEQUENCE [LARGE SCALE GENOMIC DNA]</scope>
    <source>
        <strain evidence="2 3">SKay4041</strain>
    </source>
</reference>
<accession>A0A2A9NCH6</accession>
<name>A0A2A9NCH6_9AGAR</name>
<dbReference type="Proteomes" id="UP000242287">
    <property type="component" value="Unassembled WGS sequence"/>
</dbReference>
<dbReference type="STRING" id="703135.A0A2A9NCH6"/>
<dbReference type="AlphaFoldDB" id="A0A2A9NCH6"/>
<dbReference type="CDD" id="cd05120">
    <property type="entry name" value="APH_ChoK_like"/>
    <property type="match status" value="1"/>
</dbReference>
<gene>
    <name evidence="2" type="ORF">AMATHDRAFT_130386</name>
</gene>
<sequence length="209" mass="24787">HIAKHINTQTPRVIDAIPMNNRVFFVMTRIPGEPLSGKLGTMSEEERTRLASDLKRFFDQLRALPPPSSGPQICGIGGGPFICYRIKSHFIGPFDTEPDFYRYLYDYSHLPWQDHLRQFCQKVHSRQHRICLTHNDLVQHNILVDSDNRFAGLIDWECAAWLPDYWEYTRAYYQYPQFDKWVQLLKGVFGTWPDELDAEMEMWKYNDPW</sequence>
<feature type="non-terminal residue" evidence="2">
    <location>
        <position position="1"/>
    </location>
</feature>
<evidence type="ECO:0000313" key="2">
    <source>
        <dbReference type="EMBL" id="PFH45961.1"/>
    </source>
</evidence>
<dbReference type="OrthoDB" id="5404599at2759"/>
<proteinExistence type="predicted"/>
<dbReference type="SUPFAM" id="SSF56112">
    <property type="entry name" value="Protein kinase-like (PK-like)"/>
    <property type="match status" value="1"/>
</dbReference>
<organism evidence="2 3">
    <name type="scientific">Amanita thiersii Skay4041</name>
    <dbReference type="NCBI Taxonomy" id="703135"/>
    <lineage>
        <taxon>Eukaryota</taxon>
        <taxon>Fungi</taxon>
        <taxon>Dikarya</taxon>
        <taxon>Basidiomycota</taxon>
        <taxon>Agaricomycotina</taxon>
        <taxon>Agaricomycetes</taxon>
        <taxon>Agaricomycetidae</taxon>
        <taxon>Agaricales</taxon>
        <taxon>Pluteineae</taxon>
        <taxon>Amanitaceae</taxon>
        <taxon>Amanita</taxon>
    </lineage>
</organism>
<feature type="domain" description="Aminoglycoside phosphotransferase" evidence="1">
    <location>
        <begin position="2"/>
        <end position="172"/>
    </location>
</feature>
<evidence type="ECO:0000313" key="3">
    <source>
        <dbReference type="Proteomes" id="UP000242287"/>
    </source>
</evidence>
<protein>
    <recommendedName>
        <fullName evidence="1">Aminoglycoside phosphotransferase domain-containing protein</fullName>
    </recommendedName>
</protein>
<dbReference type="Gene3D" id="3.90.1200.10">
    <property type="match status" value="1"/>
</dbReference>
<dbReference type="InterPro" id="IPR011009">
    <property type="entry name" value="Kinase-like_dom_sf"/>
</dbReference>